<evidence type="ECO:0000313" key="2">
    <source>
        <dbReference type="Proteomes" id="UP000601171"/>
    </source>
</evidence>
<protein>
    <submittedName>
        <fullName evidence="1">Uncharacterized protein</fullName>
    </submittedName>
</protein>
<reference evidence="1" key="1">
    <citation type="submission" date="2020-08" db="EMBL/GenBank/DDBJ databases">
        <title>Genome public.</title>
        <authorList>
            <person name="Liu C."/>
            <person name="Sun Q."/>
        </authorList>
    </citation>
    <scope>NUCLEOTIDE SEQUENCE</scope>
    <source>
        <strain evidence="1">BX21</strain>
    </source>
</reference>
<sequence length="411" mass="46746">MSKKVDERIPREVGSGVLPDNPAARSPWGKLVSYRDAIHYSARYNAVFSASALQALRILVPDYKERATLMSDNAYKRLYQVFTSQYGPYAMDEQNSHPFFRGNFGGGLTGDAGDDALLMCGRVNDFGTYRVEKELDVCDWDIVGSDLCRATTQSLQGTADGQATHLQPGTKLEYCMVEAKGCGDPHCRIVAESRDKYPMPEHEIWESFGPIATEDQIRYTPEEDMVKESQVFREECNNTFCNGTCWERDASSVYKQPATAATTYIFPAIEQLIAEKKFDEKFVNHILRCVFEASGKAAFGEFYAKEGLRNWLGVPRDIDDGRIMGAHIEMFLQCMLVDYEIEAFNNEEVIYVIDRNRLTFNTPRAVDAFVYMWYGMTKTLVSAEWSLWEEPNDTPADKLRIKIAKKIDKFC</sequence>
<accession>A0A926IL62</accession>
<dbReference type="EMBL" id="JACRTG010000030">
    <property type="protein sequence ID" value="MBC8589035.1"/>
    <property type="molecule type" value="Genomic_DNA"/>
</dbReference>
<dbReference type="Proteomes" id="UP000601171">
    <property type="component" value="Unassembled WGS sequence"/>
</dbReference>
<dbReference type="RefSeq" id="WP_262430500.1">
    <property type="nucleotide sequence ID" value="NZ_JACRTG010000030.1"/>
</dbReference>
<comment type="caution">
    <text evidence="1">The sequence shown here is derived from an EMBL/GenBank/DDBJ whole genome shotgun (WGS) entry which is preliminary data.</text>
</comment>
<evidence type="ECO:0000313" key="1">
    <source>
        <dbReference type="EMBL" id="MBC8589035.1"/>
    </source>
</evidence>
<keyword evidence="2" id="KW-1185">Reference proteome</keyword>
<proteinExistence type="predicted"/>
<gene>
    <name evidence="1" type="ORF">H8707_12505</name>
</gene>
<name>A0A926IL62_9FIRM</name>
<dbReference type="AlphaFoldDB" id="A0A926IL62"/>
<organism evidence="1 2">
    <name type="scientific">Paratissierella segnis</name>
    <dbReference type="NCBI Taxonomy" id="2763679"/>
    <lineage>
        <taxon>Bacteria</taxon>
        <taxon>Bacillati</taxon>
        <taxon>Bacillota</taxon>
        <taxon>Tissierellia</taxon>
        <taxon>Tissierellales</taxon>
        <taxon>Tissierellaceae</taxon>
        <taxon>Paratissierella</taxon>
    </lineage>
</organism>